<dbReference type="AlphaFoldDB" id="A0A7C9CMZ4"/>
<evidence type="ECO:0000313" key="1">
    <source>
        <dbReference type="EMBL" id="MBA4622201.1"/>
    </source>
</evidence>
<protein>
    <submittedName>
        <fullName evidence="1">Uncharacterized protein</fullName>
    </submittedName>
</protein>
<dbReference type="EMBL" id="GISG01037516">
    <property type="protein sequence ID" value="MBA4622201.1"/>
    <property type="molecule type" value="Transcribed_RNA"/>
</dbReference>
<organism evidence="1">
    <name type="scientific">Opuntia streptacantha</name>
    <name type="common">Prickly pear cactus</name>
    <name type="synonym">Opuntia cardona</name>
    <dbReference type="NCBI Taxonomy" id="393608"/>
    <lineage>
        <taxon>Eukaryota</taxon>
        <taxon>Viridiplantae</taxon>
        <taxon>Streptophyta</taxon>
        <taxon>Embryophyta</taxon>
        <taxon>Tracheophyta</taxon>
        <taxon>Spermatophyta</taxon>
        <taxon>Magnoliopsida</taxon>
        <taxon>eudicotyledons</taxon>
        <taxon>Gunneridae</taxon>
        <taxon>Pentapetalae</taxon>
        <taxon>Caryophyllales</taxon>
        <taxon>Cactineae</taxon>
        <taxon>Cactaceae</taxon>
        <taxon>Opuntioideae</taxon>
        <taxon>Opuntia</taxon>
    </lineage>
</organism>
<proteinExistence type="predicted"/>
<sequence length="104" mass="11848">MISLPSIHPPYKCTDRYRNTESCIKGRWVMEQVIRGPKRVQWARVSSVESSPRLAFATPMEEAHGARMKVPTKPVKVVAAEPMLVPAVVHWGYVPCKYQQERGE</sequence>
<accession>A0A7C9CMZ4</accession>
<reference evidence="1" key="2">
    <citation type="submission" date="2020-07" db="EMBL/GenBank/DDBJ databases">
        <authorList>
            <person name="Vera ALvarez R."/>
            <person name="Arias-Moreno D.M."/>
            <person name="Jimenez-Jacinto V."/>
            <person name="Jimenez-Bremont J.F."/>
            <person name="Swaminathan K."/>
            <person name="Moose S.P."/>
            <person name="Guerrero-Gonzalez M.L."/>
            <person name="Marino-Ramirez L."/>
            <person name="Landsman D."/>
            <person name="Rodriguez-Kessler M."/>
            <person name="Delgado-Sanchez P."/>
        </authorList>
    </citation>
    <scope>NUCLEOTIDE SEQUENCE</scope>
    <source>
        <tissue evidence="1">Cladode</tissue>
    </source>
</reference>
<reference evidence="1" key="1">
    <citation type="journal article" date="2013" name="J. Plant Res.">
        <title>Effect of fungi and light on seed germination of three Opuntia species from semiarid lands of central Mexico.</title>
        <authorList>
            <person name="Delgado-Sanchez P."/>
            <person name="Jimenez-Bremont J.F."/>
            <person name="Guerrero-Gonzalez Mde L."/>
            <person name="Flores J."/>
        </authorList>
    </citation>
    <scope>NUCLEOTIDE SEQUENCE</scope>
    <source>
        <tissue evidence="1">Cladode</tissue>
    </source>
</reference>
<name>A0A7C9CMZ4_OPUST</name>